<keyword evidence="3" id="KW-1185">Reference proteome</keyword>
<dbReference type="RefSeq" id="WP_331703424.1">
    <property type="nucleotide sequence ID" value="NZ_JAZHBO010000001.1"/>
</dbReference>
<proteinExistence type="predicted"/>
<gene>
    <name evidence="2" type="ORF">V3390_03860</name>
</gene>
<dbReference type="Proteomes" id="UP001356170">
    <property type="component" value="Unassembled WGS sequence"/>
</dbReference>
<reference evidence="2 3" key="1">
    <citation type="submission" date="2024-01" db="EMBL/GenBank/DDBJ databases">
        <title>Novel species of the genus Luteimonas isolated from rivers.</title>
        <authorList>
            <person name="Lu H."/>
        </authorList>
    </citation>
    <scope>NUCLEOTIDE SEQUENCE [LARGE SCALE GENOMIC DNA]</scope>
    <source>
        <strain evidence="2 3">FXH3W</strain>
    </source>
</reference>
<name>A0ABU7UYN3_9GAMM</name>
<dbReference type="Pfam" id="PF09848">
    <property type="entry name" value="SLFN-g3_helicase"/>
    <property type="match status" value="1"/>
</dbReference>
<evidence type="ECO:0000313" key="3">
    <source>
        <dbReference type="Proteomes" id="UP001356170"/>
    </source>
</evidence>
<evidence type="ECO:0000313" key="2">
    <source>
        <dbReference type="EMBL" id="MEF2155368.1"/>
    </source>
</evidence>
<comment type="caution">
    <text evidence="2">The sequence shown here is derived from an EMBL/GenBank/DDBJ whole genome shotgun (WGS) entry which is preliminary data.</text>
</comment>
<dbReference type="InterPro" id="IPR018647">
    <property type="entry name" value="SLFN_3-like_DNA/RNA_helicase"/>
</dbReference>
<evidence type="ECO:0000259" key="1">
    <source>
        <dbReference type="Pfam" id="PF09848"/>
    </source>
</evidence>
<accession>A0ABU7UYN3</accession>
<sequence>MSSYSPLPSSGYLYGDSVLNFASTDSNLIIGKLASQMPTVSQPEIAAWTEQIEVLKSSIVADANAADQIYFEFKIPRLGRRIDNVLIRNDILYVIEFKTGESEFSKHAMDQVWDYALDLVNFHSTSEHASILPVLIATGGSPQDIRVYGTQHGDAVARPVRGSKSQILDVIAAAEQHFSGSRASLENWESGRYSPTPTIVEAAKALYAGHGVEEISRSDSGAVNLRLTASAVSEIIHRSQREKQKAIVFVTGVPGAGKTLVGLDVATKHSNGSSREHSVFLSGNGPLVSVLTEALARDRVDRAKSRGEKVMKGEARSAIKAFIQLVHHFRDACLVDKAPPVDHVALFDEAQRAWNRKKTSEFMRSKKNQPQFDQSEPQFLISCMDRHKDWAVVVCLIGEGQEINDGEGGVSEWTTAVREYFPNWQVYLSPVVIEDVDDERLKVDIHALADRTHVVESLHLSTSMRSFRAENLSNFVRCVLELEVEEARAHLSSLKIRYPIVVTRDLSKAKSWVKEQARGSERFGMVVSSKAQRLRPISIDVRPKIEPIHWFLHPQEDVRSSNFLEDAATEFVVQGLELDWACVVWDGDMRISDDKWSYHEFKGTKWQRVKLDQRQRYQKNAYRVLLTRARQGMVLVIPEGDPADPSRNPNYYDGIYRLFQKIGVTEI</sequence>
<organism evidence="2 3">
    <name type="scientific">Aquilutibacter rugosus</name>
    <dbReference type="NCBI Taxonomy" id="3115820"/>
    <lineage>
        <taxon>Bacteria</taxon>
        <taxon>Pseudomonadati</taxon>
        <taxon>Pseudomonadota</taxon>
        <taxon>Gammaproteobacteria</taxon>
        <taxon>Lysobacterales</taxon>
        <taxon>Lysobacteraceae</taxon>
        <taxon>Aquilutibacter</taxon>
    </lineage>
</organism>
<protein>
    <submittedName>
        <fullName evidence="2">DUF2075 domain-containing protein</fullName>
    </submittedName>
</protein>
<dbReference type="EMBL" id="JAZHBO010000001">
    <property type="protein sequence ID" value="MEF2155368.1"/>
    <property type="molecule type" value="Genomic_DNA"/>
</dbReference>
<feature type="domain" description="Schlafen group 3-like DNA/RNA helicase" evidence="1">
    <location>
        <begin position="245"/>
        <end position="638"/>
    </location>
</feature>